<keyword evidence="3" id="KW-0732">Signal</keyword>
<feature type="signal peptide" evidence="3">
    <location>
        <begin position="1"/>
        <end position="28"/>
    </location>
</feature>
<feature type="region of interest" description="Disordered" evidence="1">
    <location>
        <begin position="253"/>
        <end position="273"/>
    </location>
</feature>
<dbReference type="Pfam" id="PF24514">
    <property type="entry name" value="SpaA_4"/>
    <property type="match status" value="1"/>
</dbReference>
<feature type="chain" id="PRO_5037355484" description="SpaA-like prealbumin fold domain-containing protein" evidence="3">
    <location>
        <begin position="29"/>
        <end position="700"/>
    </location>
</feature>
<organism evidence="5 6">
    <name type="scientific">Ottowia testudinis</name>
    <dbReference type="NCBI Taxonomy" id="2816950"/>
    <lineage>
        <taxon>Bacteria</taxon>
        <taxon>Pseudomonadati</taxon>
        <taxon>Pseudomonadota</taxon>
        <taxon>Betaproteobacteria</taxon>
        <taxon>Burkholderiales</taxon>
        <taxon>Comamonadaceae</taxon>
        <taxon>Ottowia</taxon>
    </lineage>
</organism>
<dbReference type="InterPro" id="IPR055371">
    <property type="entry name" value="SpaA_PFL_dom_4"/>
</dbReference>
<keyword evidence="2" id="KW-0812">Transmembrane</keyword>
<dbReference type="RefSeq" id="WP_208009534.1">
    <property type="nucleotide sequence ID" value="NZ_CP071796.1"/>
</dbReference>
<feature type="transmembrane region" description="Helical" evidence="2">
    <location>
        <begin position="674"/>
        <end position="691"/>
    </location>
</feature>
<sequence length="700" mass="70416">MQFKVFTGIFRLVVGTLAGALVAAAAHAQVNDPTCNLALVKVAGVGSEFDLTPYSNKVTLSADKSIRVQPNTGSPQLEYDMDSGVTRKSDASTNRWIFNESVAPLPYPGNVKTLTIDFNPPVQANQFALGIEDVGYGSTPLKYPATIALSLSGGASVGNFRGARMINGVTPSNALTYSSTSGVLSVPDSTVTGKRYNYALLGQGSELVKTVTLTFADFVPVDSMTLRLFAQTSCITMEKSTVGGTGEFKFTTSNADTPDSTVTTTSQNTDTRSETTAKLTQIATDIVIQEQMPTAPPAWMATSASCVDKNDNITGRSAVPGTLSGSKLTIAAKDNVPNANLVCKFVNMLPTDMSATLTGLPPLALAGTTVTGTLTCKNEGAVDAVAPTCSATVGGAAVSCPAPPATLAAGGTISCPISYTQPAGPVDVVGTAGAANDNNPLNNQAKVTVPSAADMQATLSGFPANAAPGSTVTGTLTCTNVGTQPATAPTCAASGLPPDAVVTCTPNPAPDPLAAGAAITCQVSYKQPAGTGVSVTGTTGATNDGNAANNTASQPVPTPADMSAALSGFPVGAPTGQPVTGTLTCTNVGGQPATAPKCEVSGLPSNAVVTCVPSPAPDPLAVGASITCSVRYTQPEAGVTVTGTTGATNDGNTANNQAQLGVGVPAPVPTLGQYLQALLAVLLALTAVHALRTRQRRGAR</sequence>
<dbReference type="KEGG" id="otd:J1M35_02370"/>
<gene>
    <name evidence="5" type="ORF">J1M35_02370</name>
</gene>
<reference evidence="5" key="1">
    <citation type="submission" date="2021-03" db="EMBL/GenBank/DDBJ databases">
        <title>Ottowia sp. 27C isolated from the cloaca of a Giant Asian pond turtle (Heosemys grandis).</title>
        <authorList>
            <person name="Spergser J."/>
            <person name="Busse H.-J."/>
        </authorList>
    </citation>
    <scope>NUCLEOTIDE SEQUENCE</scope>
    <source>
        <strain evidence="5">27C</strain>
    </source>
</reference>
<evidence type="ECO:0000256" key="3">
    <source>
        <dbReference type="SAM" id="SignalP"/>
    </source>
</evidence>
<evidence type="ECO:0000256" key="1">
    <source>
        <dbReference type="SAM" id="MobiDB-lite"/>
    </source>
</evidence>
<dbReference type="AlphaFoldDB" id="A0A975CH99"/>
<evidence type="ECO:0000256" key="2">
    <source>
        <dbReference type="SAM" id="Phobius"/>
    </source>
</evidence>
<dbReference type="EMBL" id="CP071796">
    <property type="protein sequence ID" value="QTD45786.1"/>
    <property type="molecule type" value="Genomic_DNA"/>
</dbReference>
<accession>A0A975CH99</accession>
<keyword evidence="6" id="KW-1185">Reference proteome</keyword>
<evidence type="ECO:0000313" key="6">
    <source>
        <dbReference type="Proteomes" id="UP000663903"/>
    </source>
</evidence>
<keyword evidence="2" id="KW-0472">Membrane</keyword>
<keyword evidence="2" id="KW-1133">Transmembrane helix</keyword>
<dbReference type="Proteomes" id="UP000663903">
    <property type="component" value="Chromosome"/>
</dbReference>
<evidence type="ECO:0000259" key="4">
    <source>
        <dbReference type="Pfam" id="PF24514"/>
    </source>
</evidence>
<feature type="compositionally biased region" description="Low complexity" evidence="1">
    <location>
        <begin position="256"/>
        <end position="273"/>
    </location>
</feature>
<name>A0A975CH99_9BURK</name>
<protein>
    <recommendedName>
        <fullName evidence="4">SpaA-like prealbumin fold domain-containing protein</fullName>
    </recommendedName>
</protein>
<evidence type="ECO:0000313" key="5">
    <source>
        <dbReference type="EMBL" id="QTD45786.1"/>
    </source>
</evidence>
<feature type="domain" description="SpaA-like prealbumin fold" evidence="4">
    <location>
        <begin position="235"/>
        <end position="348"/>
    </location>
</feature>
<proteinExistence type="predicted"/>